<evidence type="ECO:0000313" key="2">
    <source>
        <dbReference type="Proteomes" id="UP000027583"/>
    </source>
</evidence>
<gene>
    <name evidence="1" type="ORF">ASAP_1337</name>
</gene>
<accession>A0A060QKD6</accession>
<evidence type="ECO:0000313" key="1">
    <source>
        <dbReference type="EMBL" id="CDG39382.1"/>
    </source>
</evidence>
<dbReference type="EMBL" id="CBLX010000009">
    <property type="protein sequence ID" value="CDG39382.1"/>
    <property type="molecule type" value="Genomic_DNA"/>
</dbReference>
<dbReference type="eggNOG" id="COG0309">
    <property type="taxonomic scope" value="Bacteria"/>
</dbReference>
<proteinExistence type="predicted"/>
<protein>
    <submittedName>
        <fullName evidence="1">Mobile element protein</fullName>
    </submittedName>
</protein>
<reference evidence="1 2" key="2">
    <citation type="journal article" date="2014" name="PLoS ONE">
        <title>Evolution of mitochondria reconstructed from the energy metabolism of living bacteria.</title>
        <authorList>
            <person name="Degli Esposti M."/>
            <person name="Chouaia B."/>
            <person name="Comandatore F."/>
            <person name="Crotti E."/>
            <person name="Sassera D."/>
            <person name="Lievens P.M."/>
            <person name="Daffonchio D."/>
            <person name="Bandi C."/>
        </authorList>
    </citation>
    <scope>NUCLEOTIDE SEQUENCE [LARGE SCALE GENOMIC DNA]</scope>
    <source>
        <strain evidence="1 2">SF2.1</strain>
    </source>
</reference>
<sequence>MTEGQVSDYTGTAASLGSLTAEHWILRDRGYDVDWFRAAWKRKV</sequence>
<dbReference type="Proteomes" id="UP000027583">
    <property type="component" value="Unassembled WGS sequence"/>
</dbReference>
<comment type="caution">
    <text evidence="1">The sequence shown here is derived from an EMBL/GenBank/DDBJ whole genome shotgun (WGS) entry which is preliminary data.</text>
</comment>
<name>A0A060QKD6_9PROT</name>
<reference evidence="1 2" key="1">
    <citation type="journal article" date="2014" name="Genome Biol. Evol.">
        <title>Acetic acid bacteria genomes reveal functional traits for adaptation to life in insect guts.</title>
        <authorList>
            <person name="Chouaia B."/>
            <person name="Gaiarsa S."/>
            <person name="Crotti E."/>
            <person name="Comandatore F."/>
            <person name="Degli Esposti M."/>
            <person name="Ricci I."/>
            <person name="Alma A."/>
            <person name="Favia G."/>
            <person name="Bandi C."/>
            <person name="Daffonchio D."/>
        </authorList>
    </citation>
    <scope>NUCLEOTIDE SEQUENCE [LARGE SCALE GENOMIC DNA]</scope>
    <source>
        <strain evidence="1 2">SF2.1</strain>
    </source>
</reference>
<dbReference type="AlphaFoldDB" id="A0A060QKD6"/>
<organism evidence="1 2">
    <name type="scientific">Asaia bogorensis</name>
    <dbReference type="NCBI Taxonomy" id="91915"/>
    <lineage>
        <taxon>Bacteria</taxon>
        <taxon>Pseudomonadati</taxon>
        <taxon>Pseudomonadota</taxon>
        <taxon>Alphaproteobacteria</taxon>
        <taxon>Acetobacterales</taxon>
        <taxon>Acetobacteraceae</taxon>
        <taxon>Asaia</taxon>
    </lineage>
</organism>